<keyword evidence="1" id="KW-0732">Signal</keyword>
<organism evidence="2 3">
    <name type="scientific">Sphingomonas cavernae</name>
    <dbReference type="NCBI Taxonomy" id="2320861"/>
    <lineage>
        <taxon>Bacteria</taxon>
        <taxon>Pseudomonadati</taxon>
        <taxon>Pseudomonadota</taxon>
        <taxon>Alphaproteobacteria</taxon>
        <taxon>Sphingomonadales</taxon>
        <taxon>Sphingomonadaceae</taxon>
        <taxon>Sphingomonas</taxon>
    </lineage>
</organism>
<dbReference type="Pfam" id="PF01042">
    <property type="entry name" value="Ribonuc_L-PSP"/>
    <property type="match status" value="1"/>
</dbReference>
<dbReference type="EMBL" id="QYUM01000002">
    <property type="protein sequence ID" value="RJF93925.1"/>
    <property type="molecule type" value="Genomic_DNA"/>
</dbReference>
<dbReference type="PANTHER" id="PTHR11803">
    <property type="entry name" value="2-IMINOBUTANOATE/2-IMINOPROPANOATE DEAMINASE RIDA"/>
    <property type="match status" value="1"/>
</dbReference>
<keyword evidence="3" id="KW-1185">Reference proteome</keyword>
<evidence type="ECO:0000313" key="3">
    <source>
        <dbReference type="Proteomes" id="UP000286100"/>
    </source>
</evidence>
<accession>A0A418WRR7</accession>
<proteinExistence type="predicted"/>
<dbReference type="OrthoDB" id="9808943at2"/>
<reference evidence="2 3" key="1">
    <citation type="submission" date="2018-09" db="EMBL/GenBank/DDBJ databases">
        <authorList>
            <person name="Zhu H."/>
        </authorList>
    </citation>
    <scope>NUCLEOTIDE SEQUENCE [LARGE SCALE GENOMIC DNA]</scope>
    <source>
        <strain evidence="2 3">K2R01-6</strain>
    </source>
</reference>
<evidence type="ECO:0000313" key="2">
    <source>
        <dbReference type="EMBL" id="RJF93925.1"/>
    </source>
</evidence>
<dbReference type="Proteomes" id="UP000286100">
    <property type="component" value="Unassembled WGS sequence"/>
</dbReference>
<dbReference type="InterPro" id="IPR006175">
    <property type="entry name" value="YjgF/YER057c/UK114"/>
</dbReference>
<protein>
    <submittedName>
        <fullName evidence="2">RidA family protein</fullName>
    </submittedName>
</protein>
<evidence type="ECO:0000256" key="1">
    <source>
        <dbReference type="SAM" id="SignalP"/>
    </source>
</evidence>
<comment type="caution">
    <text evidence="2">The sequence shown here is derived from an EMBL/GenBank/DDBJ whole genome shotgun (WGS) entry which is preliminary data.</text>
</comment>
<dbReference type="GO" id="GO:0005829">
    <property type="term" value="C:cytosol"/>
    <property type="evidence" value="ECO:0007669"/>
    <property type="project" value="TreeGrafter"/>
</dbReference>
<dbReference type="AlphaFoldDB" id="A0A418WRR7"/>
<feature type="chain" id="PRO_5019349218" evidence="1">
    <location>
        <begin position="17"/>
        <end position="143"/>
    </location>
</feature>
<dbReference type="CDD" id="cd00448">
    <property type="entry name" value="YjgF_YER057c_UK114_family"/>
    <property type="match status" value="1"/>
</dbReference>
<dbReference type="InterPro" id="IPR035959">
    <property type="entry name" value="RutC-like_sf"/>
</dbReference>
<dbReference type="Gene3D" id="3.30.1330.40">
    <property type="entry name" value="RutC-like"/>
    <property type="match status" value="1"/>
</dbReference>
<dbReference type="PANTHER" id="PTHR11803:SF39">
    <property type="entry name" value="2-IMINOBUTANOATE_2-IMINOPROPANOATE DEAMINASE"/>
    <property type="match status" value="1"/>
</dbReference>
<feature type="signal peptide" evidence="1">
    <location>
        <begin position="1"/>
        <end position="16"/>
    </location>
</feature>
<name>A0A418WRR7_9SPHN</name>
<dbReference type="SUPFAM" id="SSF55298">
    <property type="entry name" value="YjgF-like"/>
    <property type="match status" value="1"/>
</dbReference>
<sequence>MAALVGALGLSAGAWAGPVEYYPTGAPPSARPFSEAVRVDDILYLSGEIGTTESGALASGGLPGEARQVMENIGAKLRKRGLGFDDVFKCTVMLADITRWAEFNAVYINYFKPGRLPARSAFGANGLALGAAVELECSAKFPD</sequence>
<gene>
    <name evidence="2" type="ORF">D3876_06530</name>
</gene>
<dbReference type="GO" id="GO:0019239">
    <property type="term" value="F:deaminase activity"/>
    <property type="evidence" value="ECO:0007669"/>
    <property type="project" value="TreeGrafter"/>
</dbReference>